<dbReference type="AlphaFoldDB" id="A0A381XG50"/>
<keyword evidence="1" id="KW-1133">Transmembrane helix</keyword>
<keyword evidence="1" id="KW-0812">Transmembrane</keyword>
<evidence type="ECO:0000313" key="2">
    <source>
        <dbReference type="EMBL" id="SVA63726.1"/>
    </source>
</evidence>
<dbReference type="EMBL" id="UINC01015061">
    <property type="protein sequence ID" value="SVA63726.1"/>
    <property type="molecule type" value="Genomic_DNA"/>
</dbReference>
<keyword evidence="1" id="KW-0472">Membrane</keyword>
<sequence length="197" mass="21705">MKTITGKTIHHTKSHEIQAPIFSKALIKYSVILIPVWILCMTGCGYSIIGGNPPLPRQAQSIGIYPVENHTFVAGLDTKTNAEIKKLLEANASVEILPANLADLQLTISMNEIKSKSSGLDSLQNAGGVIFYLSGSAEIKERGNGAMIWREQNLSVEMIESSSNNIVSNSLELSQENLDELSRLFAEKIYHRLFLDF</sequence>
<evidence type="ECO:0000256" key="1">
    <source>
        <dbReference type="SAM" id="Phobius"/>
    </source>
</evidence>
<name>A0A381XG50_9ZZZZ</name>
<feature type="transmembrane region" description="Helical" evidence="1">
    <location>
        <begin position="26"/>
        <end position="49"/>
    </location>
</feature>
<accession>A0A381XG50</accession>
<protein>
    <submittedName>
        <fullName evidence="2">Uncharacterized protein</fullName>
    </submittedName>
</protein>
<proteinExistence type="predicted"/>
<reference evidence="2" key="1">
    <citation type="submission" date="2018-05" db="EMBL/GenBank/DDBJ databases">
        <authorList>
            <person name="Lanie J.A."/>
            <person name="Ng W.-L."/>
            <person name="Kazmierczak K.M."/>
            <person name="Andrzejewski T.M."/>
            <person name="Davidsen T.M."/>
            <person name="Wayne K.J."/>
            <person name="Tettelin H."/>
            <person name="Glass J.I."/>
            <person name="Rusch D."/>
            <person name="Podicherti R."/>
            <person name="Tsui H.-C.T."/>
            <person name="Winkler M.E."/>
        </authorList>
    </citation>
    <scope>NUCLEOTIDE SEQUENCE</scope>
</reference>
<gene>
    <name evidence="2" type="ORF">METZ01_LOCUS116580</name>
</gene>
<organism evidence="2">
    <name type="scientific">marine metagenome</name>
    <dbReference type="NCBI Taxonomy" id="408172"/>
    <lineage>
        <taxon>unclassified sequences</taxon>
        <taxon>metagenomes</taxon>
        <taxon>ecological metagenomes</taxon>
    </lineage>
</organism>